<feature type="transmembrane region" description="Helical" evidence="1">
    <location>
        <begin position="142"/>
        <end position="159"/>
    </location>
</feature>
<feature type="transmembrane region" description="Helical" evidence="1">
    <location>
        <begin position="15"/>
        <end position="36"/>
    </location>
</feature>
<feature type="transmembrane region" description="Helical" evidence="1">
    <location>
        <begin position="369"/>
        <end position="391"/>
    </location>
</feature>
<feature type="transmembrane region" description="Helical" evidence="1">
    <location>
        <begin position="312"/>
        <end position="336"/>
    </location>
</feature>
<protein>
    <submittedName>
        <fullName evidence="2">Uncharacterized protein</fullName>
    </submittedName>
</protein>
<keyword evidence="3" id="KW-1185">Reference proteome</keyword>
<feature type="transmembrane region" description="Helical" evidence="1">
    <location>
        <begin position="204"/>
        <end position="222"/>
    </location>
</feature>
<reference evidence="2 3" key="1">
    <citation type="journal article" date="2012" name="J. Bacteriol.">
        <title>Genome sequence of an alkane-degrading bacterium, Alcanivorax pacificus type strain W11-5, isolated from deep sea sediment.</title>
        <authorList>
            <person name="Lai Q."/>
            <person name="Shao Z."/>
        </authorList>
    </citation>
    <scope>NUCLEOTIDE SEQUENCE [LARGE SCALE GENOMIC DNA]</scope>
    <source>
        <strain evidence="2 3">W11-5</strain>
    </source>
</reference>
<proteinExistence type="predicted"/>
<keyword evidence="1" id="KW-0472">Membrane</keyword>
<dbReference type="RefSeq" id="WP_008735114.1">
    <property type="nucleotide sequence ID" value="NZ_CP004387.1"/>
</dbReference>
<feature type="transmembrane region" description="Helical" evidence="1">
    <location>
        <begin position="165"/>
        <end position="184"/>
    </location>
</feature>
<keyword evidence="1" id="KW-0812">Transmembrane</keyword>
<feature type="transmembrane region" description="Helical" evidence="1">
    <location>
        <begin position="48"/>
        <end position="65"/>
    </location>
</feature>
<gene>
    <name evidence="2" type="ORF">S7S_10565</name>
</gene>
<evidence type="ECO:0000313" key="2">
    <source>
        <dbReference type="EMBL" id="AJD48525.1"/>
    </source>
</evidence>
<dbReference type="HOGENOM" id="CLU_695664_0_0_6"/>
<feature type="transmembrane region" description="Helical" evidence="1">
    <location>
        <begin position="85"/>
        <end position="107"/>
    </location>
</feature>
<dbReference type="Proteomes" id="UP000006764">
    <property type="component" value="Chromosome"/>
</dbReference>
<evidence type="ECO:0000256" key="1">
    <source>
        <dbReference type="SAM" id="Phobius"/>
    </source>
</evidence>
<organism evidence="2 3">
    <name type="scientific">Isoalcanivorax pacificus W11-5</name>
    <dbReference type="NCBI Taxonomy" id="391936"/>
    <lineage>
        <taxon>Bacteria</taxon>
        <taxon>Pseudomonadati</taxon>
        <taxon>Pseudomonadota</taxon>
        <taxon>Gammaproteobacteria</taxon>
        <taxon>Oceanospirillales</taxon>
        <taxon>Alcanivoracaceae</taxon>
        <taxon>Isoalcanivorax</taxon>
    </lineage>
</organism>
<dbReference type="STRING" id="391936.S7S_10565"/>
<dbReference type="KEGG" id="apac:S7S_10565"/>
<keyword evidence="1" id="KW-1133">Transmembrane helix</keyword>
<dbReference type="AlphaFoldDB" id="A0A0B4XP43"/>
<accession>A0A0B4XP43</accession>
<name>A0A0B4XP43_9GAMM</name>
<sequence length="396" mass="43548">MFSQALSKIINNQKYIYMLVVQLAAPIAPLLFVFLGGRVIGDNYVGDIIALIAKQYIISYLLFFGSEKILMREAARRGATKTISYANGILMKAVMLGLFVNMLLSIWEGKPGLLFINCSIYTAICGFIVLSSVLIGGGYAKLGVLVKQSFIYLLALGALCFEDFLSIFSFAAALVAVCLLLAMYINSKAYDQAENMDESEKSWFYGESVLIAAQSYAVPYTMSFFLSGEYVTAFFAYTRISNIVAFSGSALVNLFYKDAVFLRKKNIAVWKERVAESRRIMAKIGALMFILGLAASYLLFGYFSSTEFQVQFALIILGAQLVNMAVGPTGLVMIAANKQKLKFLMSLCGIIGMGFVITFSVMLSGALSLLTFIVAYCLSILIPAIWGGWVLQNEIR</sequence>
<feature type="transmembrane region" description="Helical" evidence="1">
    <location>
        <begin position="280"/>
        <end position="300"/>
    </location>
</feature>
<evidence type="ECO:0000313" key="3">
    <source>
        <dbReference type="Proteomes" id="UP000006764"/>
    </source>
</evidence>
<feature type="transmembrane region" description="Helical" evidence="1">
    <location>
        <begin position="113"/>
        <end position="135"/>
    </location>
</feature>
<dbReference type="EMBL" id="CP004387">
    <property type="protein sequence ID" value="AJD48525.1"/>
    <property type="molecule type" value="Genomic_DNA"/>
</dbReference>
<feature type="transmembrane region" description="Helical" evidence="1">
    <location>
        <begin position="343"/>
        <end position="363"/>
    </location>
</feature>
<feature type="transmembrane region" description="Helical" evidence="1">
    <location>
        <begin position="234"/>
        <end position="256"/>
    </location>
</feature>